<evidence type="ECO:0000256" key="8">
    <source>
        <dbReference type="ARBA" id="ARBA00023136"/>
    </source>
</evidence>
<name>A0A7N0V7G0_KALFE</name>
<feature type="region of interest" description="Disordered" evidence="13">
    <location>
        <begin position="466"/>
        <end position="516"/>
    </location>
</feature>
<organism evidence="16 17">
    <name type="scientific">Kalanchoe fedtschenkoi</name>
    <name type="common">Lavender scallops</name>
    <name type="synonym">South American air plant</name>
    <dbReference type="NCBI Taxonomy" id="63787"/>
    <lineage>
        <taxon>Eukaryota</taxon>
        <taxon>Viridiplantae</taxon>
        <taxon>Streptophyta</taxon>
        <taxon>Embryophyta</taxon>
        <taxon>Tracheophyta</taxon>
        <taxon>Spermatophyta</taxon>
        <taxon>Magnoliopsida</taxon>
        <taxon>eudicotyledons</taxon>
        <taxon>Gunneridae</taxon>
        <taxon>Pentapetalae</taxon>
        <taxon>Saxifragales</taxon>
        <taxon>Crassulaceae</taxon>
        <taxon>Kalanchoe</taxon>
    </lineage>
</organism>
<evidence type="ECO:0000256" key="3">
    <source>
        <dbReference type="ARBA" id="ARBA00022475"/>
    </source>
</evidence>
<dbReference type="Gene3D" id="2.40.70.10">
    <property type="entry name" value="Acid Proteases"/>
    <property type="match status" value="2"/>
</dbReference>
<feature type="chain" id="PRO_5029679602" description="Peptidase A1 domain-containing protein" evidence="14">
    <location>
        <begin position="24"/>
        <end position="541"/>
    </location>
</feature>
<keyword evidence="10" id="KW-0449">Lipoprotein</keyword>
<evidence type="ECO:0000256" key="12">
    <source>
        <dbReference type="RuleBase" id="RU000454"/>
    </source>
</evidence>
<reference evidence="16" key="1">
    <citation type="submission" date="2021-01" db="UniProtKB">
        <authorList>
            <consortium name="EnsemblPlants"/>
        </authorList>
    </citation>
    <scope>IDENTIFICATION</scope>
</reference>
<evidence type="ECO:0000256" key="9">
    <source>
        <dbReference type="ARBA" id="ARBA00023180"/>
    </source>
</evidence>
<keyword evidence="6 12" id="KW-0064">Aspartyl protease</keyword>
<dbReference type="InterPro" id="IPR034164">
    <property type="entry name" value="Pepsin-like_dom"/>
</dbReference>
<evidence type="ECO:0000313" key="16">
    <source>
        <dbReference type="EnsemblPlants" id="Kaladp0101s0131.1.v1.1"/>
    </source>
</evidence>
<keyword evidence="3" id="KW-1003">Cell membrane</keyword>
<evidence type="ECO:0000256" key="14">
    <source>
        <dbReference type="SAM" id="SignalP"/>
    </source>
</evidence>
<dbReference type="PANTHER" id="PTHR13683:SF743">
    <property type="entry name" value="ASPARTIC PROTEINASE-LIKE PROTEIN 1"/>
    <property type="match status" value="1"/>
</dbReference>
<dbReference type="InterPro" id="IPR021109">
    <property type="entry name" value="Peptidase_aspartic_dom_sf"/>
</dbReference>
<feature type="signal peptide" evidence="14">
    <location>
        <begin position="1"/>
        <end position="23"/>
    </location>
</feature>
<feature type="domain" description="Peptidase A1" evidence="15">
    <location>
        <begin position="107"/>
        <end position="458"/>
    </location>
</feature>
<evidence type="ECO:0000259" key="15">
    <source>
        <dbReference type="PROSITE" id="PS51767"/>
    </source>
</evidence>
<dbReference type="InterPro" id="IPR001969">
    <property type="entry name" value="Aspartic_peptidase_AS"/>
</dbReference>
<keyword evidence="7 12" id="KW-0378">Hydrolase</keyword>
<dbReference type="GO" id="GO:0005886">
    <property type="term" value="C:plasma membrane"/>
    <property type="evidence" value="ECO:0007669"/>
    <property type="project" value="UniProtKB-SubCell"/>
</dbReference>
<dbReference type="PANTHER" id="PTHR13683">
    <property type="entry name" value="ASPARTYL PROTEASES"/>
    <property type="match status" value="1"/>
</dbReference>
<dbReference type="FunFam" id="2.40.70.10:FF:000012">
    <property type="entry name" value="Aspartyl protease family protein 1"/>
    <property type="match status" value="1"/>
</dbReference>
<dbReference type="AlphaFoldDB" id="A0A7N0V7G0"/>
<dbReference type="OMA" id="GEFAVFC"/>
<dbReference type="InterPro" id="IPR033121">
    <property type="entry name" value="PEPTIDASE_A1"/>
</dbReference>
<dbReference type="PROSITE" id="PS51767">
    <property type="entry name" value="PEPTIDASE_A1"/>
    <property type="match status" value="1"/>
</dbReference>
<keyword evidence="8" id="KW-0472">Membrane</keyword>
<comment type="similarity">
    <text evidence="2 12">Belongs to the peptidase A1 family.</text>
</comment>
<dbReference type="InterPro" id="IPR001461">
    <property type="entry name" value="Aspartic_peptidase_A1"/>
</dbReference>
<dbReference type="EnsemblPlants" id="Kaladp0101s0131.1.v1.1">
    <property type="protein sequence ID" value="Kaladp0101s0131.1.v1.1"/>
    <property type="gene ID" value="Kaladp0101s0131.v1.1"/>
</dbReference>
<evidence type="ECO:0000256" key="11">
    <source>
        <dbReference type="PIRSR" id="PIRSR601461-1"/>
    </source>
</evidence>
<dbReference type="Gramene" id="Kaladp0101s0131.1.v1.1">
    <property type="protein sequence ID" value="Kaladp0101s0131.1.v1.1"/>
    <property type="gene ID" value="Kaladp0101s0131.v1.1"/>
</dbReference>
<dbReference type="Pfam" id="PF14543">
    <property type="entry name" value="TAXi_N"/>
    <property type="match status" value="1"/>
</dbReference>
<dbReference type="FunFam" id="2.40.70.10:FF:000014">
    <property type="entry name" value="Aspartyl protease family protein 1"/>
    <property type="match status" value="1"/>
</dbReference>
<evidence type="ECO:0000256" key="2">
    <source>
        <dbReference type="ARBA" id="ARBA00007447"/>
    </source>
</evidence>
<proteinExistence type="inferred from homology"/>
<evidence type="ECO:0000256" key="13">
    <source>
        <dbReference type="SAM" id="MobiDB-lite"/>
    </source>
</evidence>
<dbReference type="InterPro" id="IPR032799">
    <property type="entry name" value="TAXi_C"/>
</dbReference>
<dbReference type="PRINTS" id="PR00792">
    <property type="entry name" value="PEPSIN"/>
</dbReference>
<feature type="active site" evidence="11">
    <location>
        <position position="337"/>
    </location>
</feature>
<evidence type="ECO:0000256" key="4">
    <source>
        <dbReference type="ARBA" id="ARBA00022670"/>
    </source>
</evidence>
<sequence>MMTTQQILLLSLAIASLLLDVHSSRPANTYSNIYYSRLIHRFSPEFLAHTNSGMLPGRSKRALDYYDMLARSDLQKQNMKLGTQFQLLYPAHGSTTESFGNDFGWLHYTWIDIGTPSVSFLVALDSGSDLLWVPCNCVQCAPLSASHYEKLDGNLNQYIPSSSSTSKALPCGHRLCDLEPSCESPEETCTYNARYLSENTSSSGILVEDILHLSSSNSDGSTSSIRKRAIIGCGQKQSGDYLDGAAPDGLMGLGFGEKSLPSLLAKEKLVRNSFSMCFGDDLTGSILFGDQGLAGQQSTPFLPSDGNGNYDTYIIGVDVSCIGNSCFKETSFEAQVDSGTSFTFLPNAAYESIVQEFDKLVEEKRSSYEGSPWEYCYESSSDGSPKIPSMKFKFTSNSSFVVHNPLYLIYDESSQFRVLIGFCLAIQPMDGDVGIIGQNFMTGYRIVFDRENLRLGWSRSNCHDISDNKTMPLAPSANSKTAPPNPLPTSGQQNVPPKRPDVAPAVAGKTPAKSSADSNRSVAFLWMLFVLLSLHTYATAA</sequence>
<evidence type="ECO:0000313" key="17">
    <source>
        <dbReference type="Proteomes" id="UP000594263"/>
    </source>
</evidence>
<dbReference type="GO" id="GO:0006508">
    <property type="term" value="P:proteolysis"/>
    <property type="evidence" value="ECO:0007669"/>
    <property type="project" value="UniProtKB-KW"/>
</dbReference>
<evidence type="ECO:0000256" key="7">
    <source>
        <dbReference type="ARBA" id="ARBA00022801"/>
    </source>
</evidence>
<evidence type="ECO:0000256" key="10">
    <source>
        <dbReference type="ARBA" id="ARBA00023288"/>
    </source>
</evidence>
<dbReference type="Pfam" id="PF14541">
    <property type="entry name" value="TAXi_C"/>
    <property type="match status" value="1"/>
</dbReference>
<protein>
    <recommendedName>
        <fullName evidence="15">Peptidase A1 domain-containing protein</fullName>
    </recommendedName>
</protein>
<dbReference type="SUPFAM" id="SSF50630">
    <property type="entry name" value="Acid proteases"/>
    <property type="match status" value="1"/>
</dbReference>
<comment type="subcellular location">
    <subcellularLocation>
        <location evidence="1">Cell membrane</location>
        <topology evidence="1">Lipid-anchor</topology>
    </subcellularLocation>
</comment>
<keyword evidence="17" id="KW-1185">Reference proteome</keyword>
<dbReference type="CDD" id="cd05471">
    <property type="entry name" value="pepsin_like"/>
    <property type="match status" value="1"/>
</dbReference>
<keyword evidence="5 14" id="KW-0732">Signal</keyword>
<feature type="active site" evidence="11">
    <location>
        <position position="125"/>
    </location>
</feature>
<evidence type="ECO:0000256" key="1">
    <source>
        <dbReference type="ARBA" id="ARBA00004193"/>
    </source>
</evidence>
<evidence type="ECO:0000256" key="5">
    <source>
        <dbReference type="ARBA" id="ARBA00022729"/>
    </source>
</evidence>
<keyword evidence="9" id="KW-0325">Glycoprotein</keyword>
<dbReference type="GO" id="GO:0004190">
    <property type="term" value="F:aspartic-type endopeptidase activity"/>
    <property type="evidence" value="ECO:0007669"/>
    <property type="project" value="UniProtKB-KW"/>
</dbReference>
<evidence type="ECO:0000256" key="6">
    <source>
        <dbReference type="ARBA" id="ARBA00022750"/>
    </source>
</evidence>
<accession>A0A7N0V7G0</accession>
<dbReference type="PROSITE" id="PS00141">
    <property type="entry name" value="ASP_PROTEASE"/>
    <property type="match status" value="1"/>
</dbReference>
<keyword evidence="4 12" id="KW-0645">Protease</keyword>
<feature type="compositionally biased region" description="Polar residues" evidence="13">
    <location>
        <begin position="476"/>
        <end position="495"/>
    </location>
</feature>
<dbReference type="Proteomes" id="UP000594263">
    <property type="component" value="Unplaced"/>
</dbReference>
<dbReference type="InterPro" id="IPR032861">
    <property type="entry name" value="TAXi_N"/>
</dbReference>